<accession>A0ACC2PRW3</accession>
<sequence length="135" mass="15212">MGELKQYTVQDVKSANDDRMRTMLIIYDKVYDLTDFLNEHPGGEEILLDHGGKDASEDFDDVGHSTDAHELMEKYLVGEIVESERRNLTKKSGWKPGYNSTNPEKEKYVQGPGTPFVAFAGAVILAAIALFYFFN</sequence>
<gene>
    <name evidence="1" type="ORF">QAD02_022128</name>
</gene>
<dbReference type="Proteomes" id="UP001239111">
    <property type="component" value="Chromosome 1"/>
</dbReference>
<reference evidence="1" key="1">
    <citation type="submission" date="2023-04" db="EMBL/GenBank/DDBJ databases">
        <title>A chromosome-level genome assembly of the parasitoid wasp Eretmocerus hayati.</title>
        <authorList>
            <person name="Zhong Y."/>
            <person name="Liu S."/>
            <person name="Liu Y."/>
        </authorList>
    </citation>
    <scope>NUCLEOTIDE SEQUENCE</scope>
    <source>
        <strain evidence="1">ZJU_SS_LIU_2023</strain>
    </source>
</reference>
<protein>
    <submittedName>
        <fullName evidence="1">Uncharacterized protein</fullName>
    </submittedName>
</protein>
<proteinExistence type="predicted"/>
<evidence type="ECO:0000313" key="2">
    <source>
        <dbReference type="Proteomes" id="UP001239111"/>
    </source>
</evidence>
<evidence type="ECO:0000313" key="1">
    <source>
        <dbReference type="EMBL" id="KAJ8686334.1"/>
    </source>
</evidence>
<dbReference type="EMBL" id="CM056741">
    <property type="protein sequence ID" value="KAJ8686334.1"/>
    <property type="molecule type" value="Genomic_DNA"/>
</dbReference>
<keyword evidence="2" id="KW-1185">Reference proteome</keyword>
<name>A0ACC2PRW3_9HYME</name>
<comment type="caution">
    <text evidence="1">The sequence shown here is derived from an EMBL/GenBank/DDBJ whole genome shotgun (WGS) entry which is preliminary data.</text>
</comment>
<organism evidence="1 2">
    <name type="scientific">Eretmocerus hayati</name>
    <dbReference type="NCBI Taxonomy" id="131215"/>
    <lineage>
        <taxon>Eukaryota</taxon>
        <taxon>Metazoa</taxon>
        <taxon>Ecdysozoa</taxon>
        <taxon>Arthropoda</taxon>
        <taxon>Hexapoda</taxon>
        <taxon>Insecta</taxon>
        <taxon>Pterygota</taxon>
        <taxon>Neoptera</taxon>
        <taxon>Endopterygota</taxon>
        <taxon>Hymenoptera</taxon>
        <taxon>Apocrita</taxon>
        <taxon>Proctotrupomorpha</taxon>
        <taxon>Chalcidoidea</taxon>
        <taxon>Aphelinidae</taxon>
        <taxon>Aphelininae</taxon>
        <taxon>Eretmocerus</taxon>
    </lineage>
</organism>